<keyword evidence="7" id="KW-0449">Lipoprotein</keyword>
<evidence type="ECO:0000256" key="3">
    <source>
        <dbReference type="ARBA" id="ARBA00022544"/>
    </source>
</evidence>
<dbReference type="Gene3D" id="3.30.300.210">
    <property type="entry name" value="Nutrient germinant receptor protein C, domain 3"/>
    <property type="match status" value="1"/>
</dbReference>
<dbReference type="AlphaFoldDB" id="A0A2N3LH63"/>
<evidence type="ECO:0000259" key="9">
    <source>
        <dbReference type="Pfam" id="PF25198"/>
    </source>
</evidence>
<evidence type="ECO:0000256" key="5">
    <source>
        <dbReference type="ARBA" id="ARBA00023136"/>
    </source>
</evidence>
<keyword evidence="6" id="KW-0564">Palmitate</keyword>
<dbReference type="PROSITE" id="PS51257">
    <property type="entry name" value="PROKAR_LIPOPROTEIN"/>
    <property type="match status" value="1"/>
</dbReference>
<evidence type="ECO:0000256" key="2">
    <source>
        <dbReference type="ARBA" id="ARBA00007886"/>
    </source>
</evidence>
<organism evidence="10 11">
    <name type="scientific">Heyndrickxia camelliae</name>
    <dbReference type="NCBI Taxonomy" id="1707093"/>
    <lineage>
        <taxon>Bacteria</taxon>
        <taxon>Bacillati</taxon>
        <taxon>Bacillota</taxon>
        <taxon>Bacilli</taxon>
        <taxon>Bacillales</taxon>
        <taxon>Bacillaceae</taxon>
        <taxon>Heyndrickxia</taxon>
    </lineage>
</organism>
<proteinExistence type="inferred from homology"/>
<dbReference type="OrthoDB" id="9816067at2"/>
<dbReference type="PANTHER" id="PTHR35789:SF1">
    <property type="entry name" value="SPORE GERMINATION PROTEIN B3"/>
    <property type="match status" value="1"/>
</dbReference>
<evidence type="ECO:0000256" key="4">
    <source>
        <dbReference type="ARBA" id="ARBA00022729"/>
    </source>
</evidence>
<evidence type="ECO:0000313" key="11">
    <source>
        <dbReference type="Proteomes" id="UP000233440"/>
    </source>
</evidence>
<dbReference type="Pfam" id="PF25198">
    <property type="entry name" value="Spore_GerAC_N"/>
    <property type="match status" value="1"/>
</dbReference>
<dbReference type="GO" id="GO:0009847">
    <property type="term" value="P:spore germination"/>
    <property type="evidence" value="ECO:0007669"/>
    <property type="project" value="InterPro"/>
</dbReference>
<dbReference type="EMBL" id="PIQO01000014">
    <property type="protein sequence ID" value="PKR83863.1"/>
    <property type="molecule type" value="Genomic_DNA"/>
</dbReference>
<gene>
    <name evidence="10" type="ORF">CWO92_16520</name>
</gene>
<evidence type="ECO:0000256" key="6">
    <source>
        <dbReference type="ARBA" id="ARBA00023139"/>
    </source>
</evidence>
<evidence type="ECO:0000256" key="1">
    <source>
        <dbReference type="ARBA" id="ARBA00004635"/>
    </source>
</evidence>
<evidence type="ECO:0000259" key="8">
    <source>
        <dbReference type="Pfam" id="PF05504"/>
    </source>
</evidence>
<evidence type="ECO:0000256" key="7">
    <source>
        <dbReference type="ARBA" id="ARBA00023288"/>
    </source>
</evidence>
<keyword evidence="11" id="KW-1185">Reference proteome</keyword>
<accession>A0A2N3LH63</accession>
<keyword evidence="4" id="KW-0732">Signal</keyword>
<feature type="domain" description="Spore germination GerAC-like C-terminal" evidence="8">
    <location>
        <begin position="225"/>
        <end position="389"/>
    </location>
</feature>
<comment type="similarity">
    <text evidence="2">Belongs to the GerABKC lipoprotein family.</text>
</comment>
<dbReference type="InterPro" id="IPR046953">
    <property type="entry name" value="Spore_GerAC-like_C"/>
</dbReference>
<dbReference type="InterPro" id="IPR057336">
    <property type="entry name" value="GerAC_N"/>
</dbReference>
<dbReference type="Proteomes" id="UP000233440">
    <property type="component" value="Unassembled WGS sequence"/>
</dbReference>
<sequence>MKTKYPLLIICIISTVLISGCWGKKELTDIAFIIAVGLDKAEDGDYIASFQIVNPGNVAGSAQSGGQGLPVAVYKTKGKDLVSLAKLGSKRVSRRLYFAHTNLVVIGEELAKEGMLDLFDALERDKEFRITTSIVIARNGTAEDLLKLLTPIDKIPANKIIKTILFTEKTIGENIDVNVNDVITGFVSPGREPVINGFSIYGDKNIGGTMTNLSSTEPSAYLGANGLGYIKNGKLVDWVTGDNAKTVGFIQNKTRSTSVQIPWKGKENAIVYSIQNQHTDSKPSLQNGKPSITVNIQSEGIIAQADLPIDLTDPLVLNKLNQQLETAIEEKVLQGIKRAQKDRCDVFGFGEMFYRKYPRMWNDMKKNWNDAGFKNLQIKVKAKVYIRRSELRNKPFLPNMDNN</sequence>
<keyword evidence="5" id="KW-0472">Membrane</keyword>
<protein>
    <submittedName>
        <fullName evidence="10">Spore gernimation protein KC</fullName>
    </submittedName>
</protein>
<comment type="caution">
    <text evidence="10">The sequence shown here is derived from an EMBL/GenBank/DDBJ whole genome shotgun (WGS) entry which is preliminary data.</text>
</comment>
<dbReference type="GO" id="GO:0016020">
    <property type="term" value="C:membrane"/>
    <property type="evidence" value="ECO:0007669"/>
    <property type="project" value="UniProtKB-SubCell"/>
</dbReference>
<dbReference type="PANTHER" id="PTHR35789">
    <property type="entry name" value="SPORE GERMINATION PROTEIN B3"/>
    <property type="match status" value="1"/>
</dbReference>
<dbReference type="Pfam" id="PF05504">
    <property type="entry name" value="Spore_GerAC"/>
    <property type="match status" value="1"/>
</dbReference>
<evidence type="ECO:0000313" key="10">
    <source>
        <dbReference type="EMBL" id="PKR83863.1"/>
    </source>
</evidence>
<reference evidence="10 11" key="1">
    <citation type="submission" date="2017-11" db="EMBL/GenBank/DDBJ databases">
        <title>Bacillus camelliae sp. nov., isolated from pu'er tea.</title>
        <authorList>
            <person name="Niu L."/>
        </authorList>
    </citation>
    <scope>NUCLEOTIDE SEQUENCE [LARGE SCALE GENOMIC DNA]</scope>
    <source>
        <strain evidence="10 11">7578-1</strain>
    </source>
</reference>
<name>A0A2N3LH63_9BACI</name>
<keyword evidence="3" id="KW-0309">Germination</keyword>
<feature type="domain" description="Spore germination protein N-terminal" evidence="9">
    <location>
        <begin position="24"/>
        <end position="197"/>
    </location>
</feature>
<comment type="subcellular location">
    <subcellularLocation>
        <location evidence="1">Membrane</location>
        <topology evidence="1">Lipid-anchor</topology>
    </subcellularLocation>
</comment>
<dbReference type="RefSeq" id="WP_101355316.1">
    <property type="nucleotide sequence ID" value="NZ_PIQO01000014.1"/>
</dbReference>
<dbReference type="InterPro" id="IPR038501">
    <property type="entry name" value="Spore_GerAC_C_sf"/>
</dbReference>
<dbReference type="InterPro" id="IPR008844">
    <property type="entry name" value="Spore_GerAC-like"/>
</dbReference>
<dbReference type="NCBIfam" id="TIGR02887">
    <property type="entry name" value="spore_ger_x_C"/>
    <property type="match status" value="1"/>
</dbReference>